<dbReference type="SUPFAM" id="SSF55729">
    <property type="entry name" value="Acyl-CoA N-acyltransferases (Nat)"/>
    <property type="match status" value="1"/>
</dbReference>
<evidence type="ECO:0000313" key="3">
    <source>
        <dbReference type="EMBL" id="CYU71676.1"/>
    </source>
</evidence>
<sequence length="165" mass="18691">MDKIIGGKIVLNEINIRPYIHEDFDRLCQIHDPARQEELDLANLSEAFIPLSIAADREGLFDYQILVAVMEGFVVGFVAFTDDELAWLYVDREYSRHGIGTALVNVVLKKMHEPISIEVLNGNTPALNFYQKFGFEIVKTESGQMPGNEEFSVTVHILKKYSSNV</sequence>
<dbReference type="PROSITE" id="PS51186">
    <property type="entry name" value="GNAT"/>
    <property type="match status" value="1"/>
</dbReference>
<dbReference type="InterPro" id="IPR050769">
    <property type="entry name" value="NAT_camello-type"/>
</dbReference>
<evidence type="ECO:0000256" key="1">
    <source>
        <dbReference type="ARBA" id="ARBA00022679"/>
    </source>
</evidence>
<dbReference type="InterPro" id="IPR000182">
    <property type="entry name" value="GNAT_dom"/>
</dbReference>
<gene>
    <name evidence="3" type="ORF">ERS132392_01618</name>
</gene>
<accession>A0AAN2RHD1</accession>
<dbReference type="EMBL" id="FIGH01000007">
    <property type="protein sequence ID" value="CYU71676.1"/>
    <property type="molecule type" value="Genomic_DNA"/>
</dbReference>
<proteinExistence type="predicted"/>
<comment type="caution">
    <text evidence="3">The sequence shown here is derived from an EMBL/GenBank/DDBJ whole genome shotgun (WGS) entry which is preliminary data.</text>
</comment>
<dbReference type="Gene3D" id="3.40.630.30">
    <property type="match status" value="1"/>
</dbReference>
<evidence type="ECO:0000313" key="4">
    <source>
        <dbReference type="Proteomes" id="UP000074664"/>
    </source>
</evidence>
<name>A0AAN2RHD1_STRSU</name>
<evidence type="ECO:0000259" key="2">
    <source>
        <dbReference type="PROSITE" id="PS51186"/>
    </source>
</evidence>
<protein>
    <submittedName>
        <fullName evidence="3">Histone acetyltransferase HPA2-like acetyltransferase</fullName>
    </submittedName>
</protein>
<dbReference type="CDD" id="cd04301">
    <property type="entry name" value="NAT_SF"/>
    <property type="match status" value="1"/>
</dbReference>
<dbReference type="PANTHER" id="PTHR13947:SF37">
    <property type="entry name" value="LD18367P"/>
    <property type="match status" value="1"/>
</dbReference>
<dbReference type="InterPro" id="IPR016181">
    <property type="entry name" value="Acyl_CoA_acyltransferase"/>
</dbReference>
<organism evidence="3 4">
    <name type="scientific">Streptococcus suis</name>
    <dbReference type="NCBI Taxonomy" id="1307"/>
    <lineage>
        <taxon>Bacteria</taxon>
        <taxon>Bacillati</taxon>
        <taxon>Bacillota</taxon>
        <taxon>Bacilli</taxon>
        <taxon>Lactobacillales</taxon>
        <taxon>Streptococcaceae</taxon>
        <taxon>Streptococcus</taxon>
    </lineage>
</organism>
<keyword evidence="1" id="KW-0808">Transferase</keyword>
<reference evidence="3 4" key="1">
    <citation type="submission" date="2016-02" db="EMBL/GenBank/DDBJ databases">
        <authorList>
            <consortium name="Pathogen Informatics"/>
        </authorList>
    </citation>
    <scope>NUCLEOTIDE SEQUENCE [LARGE SCALE GENOMIC DNA]</scope>
    <source>
        <strain evidence="3 4">LSS30</strain>
    </source>
</reference>
<dbReference type="Proteomes" id="UP000074664">
    <property type="component" value="Unassembled WGS sequence"/>
</dbReference>
<dbReference type="RefSeq" id="WP_044752916.1">
    <property type="nucleotide sequence ID" value="NZ_CEDH01000008.1"/>
</dbReference>
<dbReference type="Pfam" id="PF00583">
    <property type="entry name" value="Acetyltransf_1"/>
    <property type="match status" value="1"/>
</dbReference>
<feature type="domain" description="N-acetyltransferase" evidence="2">
    <location>
        <begin position="14"/>
        <end position="164"/>
    </location>
</feature>
<dbReference type="PANTHER" id="PTHR13947">
    <property type="entry name" value="GNAT FAMILY N-ACETYLTRANSFERASE"/>
    <property type="match status" value="1"/>
</dbReference>
<dbReference type="AlphaFoldDB" id="A0AAN2RHD1"/>
<dbReference type="GO" id="GO:0008080">
    <property type="term" value="F:N-acetyltransferase activity"/>
    <property type="evidence" value="ECO:0007669"/>
    <property type="project" value="InterPro"/>
</dbReference>